<dbReference type="Proteomes" id="UP000790347">
    <property type="component" value="Unassembled WGS sequence"/>
</dbReference>
<dbReference type="EMBL" id="ASGP02000006">
    <property type="protein sequence ID" value="KAH9502003.1"/>
    <property type="molecule type" value="Genomic_DNA"/>
</dbReference>
<sequence>MMEKNGFHGNDSVSERNSTREGQKKDTEDCVPTTTKKNKTYTYYHHLTDYNDDDDERLEIIKF</sequence>
<gene>
    <name evidence="2" type="ORF">DERF_012805</name>
</gene>
<evidence type="ECO:0000313" key="3">
    <source>
        <dbReference type="Proteomes" id="UP000790347"/>
    </source>
</evidence>
<comment type="caution">
    <text evidence="2">The sequence shown here is derived from an EMBL/GenBank/DDBJ whole genome shotgun (WGS) entry which is preliminary data.</text>
</comment>
<reference evidence="2" key="2">
    <citation type="journal article" date="2022" name="Res Sq">
        <title>Comparative Genomics Reveals Insights into the Divergent Evolution of Astigmatic Mites and Household Pest Adaptations.</title>
        <authorList>
            <person name="Xiong Q."/>
            <person name="Wan A.T.-Y."/>
            <person name="Liu X.-Y."/>
            <person name="Fung C.S.-H."/>
            <person name="Xiao X."/>
            <person name="Malainual N."/>
            <person name="Hou J."/>
            <person name="Wang L."/>
            <person name="Wang M."/>
            <person name="Yang K."/>
            <person name="Cui Y."/>
            <person name="Leung E."/>
            <person name="Nong W."/>
            <person name="Shin S.-K."/>
            <person name="Au S."/>
            <person name="Jeong K.Y."/>
            <person name="Chew F.T."/>
            <person name="Hui J."/>
            <person name="Leung T.F."/>
            <person name="Tungtrongchitr A."/>
            <person name="Zhong N."/>
            <person name="Liu Z."/>
            <person name="Tsui S."/>
        </authorList>
    </citation>
    <scope>NUCLEOTIDE SEQUENCE</scope>
    <source>
        <strain evidence="2">Derf</strain>
        <tissue evidence="2">Whole organism</tissue>
    </source>
</reference>
<accession>A0A922HSM1</accession>
<protein>
    <submittedName>
        <fullName evidence="2">Uncharacterized protein</fullName>
    </submittedName>
</protein>
<dbReference type="AlphaFoldDB" id="A0A922HSM1"/>
<keyword evidence="3" id="KW-1185">Reference proteome</keyword>
<name>A0A922HSM1_DERFA</name>
<evidence type="ECO:0000256" key="1">
    <source>
        <dbReference type="SAM" id="MobiDB-lite"/>
    </source>
</evidence>
<organism evidence="2 3">
    <name type="scientific">Dermatophagoides farinae</name>
    <name type="common">American house dust mite</name>
    <dbReference type="NCBI Taxonomy" id="6954"/>
    <lineage>
        <taxon>Eukaryota</taxon>
        <taxon>Metazoa</taxon>
        <taxon>Ecdysozoa</taxon>
        <taxon>Arthropoda</taxon>
        <taxon>Chelicerata</taxon>
        <taxon>Arachnida</taxon>
        <taxon>Acari</taxon>
        <taxon>Acariformes</taxon>
        <taxon>Sarcoptiformes</taxon>
        <taxon>Astigmata</taxon>
        <taxon>Psoroptidia</taxon>
        <taxon>Analgoidea</taxon>
        <taxon>Pyroglyphidae</taxon>
        <taxon>Dermatophagoidinae</taxon>
        <taxon>Dermatophagoides</taxon>
    </lineage>
</organism>
<feature type="compositionally biased region" description="Basic and acidic residues" evidence="1">
    <location>
        <begin position="13"/>
        <end position="28"/>
    </location>
</feature>
<evidence type="ECO:0000313" key="2">
    <source>
        <dbReference type="EMBL" id="KAH9502003.1"/>
    </source>
</evidence>
<feature type="region of interest" description="Disordered" evidence="1">
    <location>
        <begin position="1"/>
        <end position="33"/>
    </location>
</feature>
<proteinExistence type="predicted"/>
<reference evidence="2" key="1">
    <citation type="submission" date="2013-05" db="EMBL/GenBank/DDBJ databases">
        <authorList>
            <person name="Yim A.K.Y."/>
            <person name="Chan T.F."/>
            <person name="Ji K.M."/>
            <person name="Liu X.Y."/>
            <person name="Zhou J.W."/>
            <person name="Li R.Q."/>
            <person name="Yang K.Y."/>
            <person name="Li J."/>
            <person name="Li M."/>
            <person name="Law P.T.W."/>
            <person name="Wu Y.L."/>
            <person name="Cai Z.L."/>
            <person name="Qin H."/>
            <person name="Bao Y."/>
            <person name="Leung R.K.K."/>
            <person name="Ng P.K.S."/>
            <person name="Zou J."/>
            <person name="Zhong X.J."/>
            <person name="Ran P.X."/>
            <person name="Zhong N.S."/>
            <person name="Liu Z.G."/>
            <person name="Tsui S.K.W."/>
        </authorList>
    </citation>
    <scope>NUCLEOTIDE SEQUENCE</scope>
    <source>
        <strain evidence="2">Derf</strain>
        <tissue evidence="2">Whole organism</tissue>
    </source>
</reference>